<organism evidence="2 3">
    <name type="scientific">Alloalcanivorax profundimaris</name>
    <dbReference type="NCBI Taxonomy" id="2735259"/>
    <lineage>
        <taxon>Bacteria</taxon>
        <taxon>Pseudomonadati</taxon>
        <taxon>Pseudomonadota</taxon>
        <taxon>Gammaproteobacteria</taxon>
        <taxon>Oceanospirillales</taxon>
        <taxon>Alcanivoracaceae</taxon>
        <taxon>Alloalcanivorax</taxon>
    </lineage>
</organism>
<dbReference type="PANTHER" id="PTHR21248">
    <property type="entry name" value="CARDIOLIPIN SYNTHASE"/>
    <property type="match status" value="1"/>
</dbReference>
<gene>
    <name evidence="2" type="ORF">Y5W_00064</name>
</gene>
<dbReference type="Gene3D" id="3.30.870.10">
    <property type="entry name" value="Endonuclease Chain A"/>
    <property type="match status" value="2"/>
</dbReference>
<evidence type="ECO:0000313" key="3">
    <source>
        <dbReference type="Proteomes" id="UP000662703"/>
    </source>
</evidence>
<feature type="domain" description="PLD phosphodiesterase" evidence="1">
    <location>
        <begin position="397"/>
        <end position="424"/>
    </location>
</feature>
<accession>A0ABS0AKW1</accession>
<evidence type="ECO:0000313" key="2">
    <source>
        <dbReference type="EMBL" id="MBF5054770.1"/>
    </source>
</evidence>
<protein>
    <submittedName>
        <fullName evidence="2">Phospholipase D</fullName>
    </submittedName>
</protein>
<dbReference type="Proteomes" id="UP000662703">
    <property type="component" value="Unassembled WGS sequence"/>
</dbReference>
<proteinExistence type="predicted"/>
<name>A0ABS0AKW1_9GAMM</name>
<sequence length="506" mass="55345">MIVLLLAALVSGCALPSLDGRSASRALSPEESRATALGRALRPEALRHPGLTGVSPLPDAHDAFASRVLLSMAAEKTLDVQYYIWHDDVTGMLLLRALYQAAERGVRVRLLLDDNGTAGLDDDLAALATHPNIEIRLFNPFVVRQPKWLGYAYDFSRLNRRMHNKAFIADNQALIAGGRNVGDEYFGASDGMLFNDLDVLLVGEVVDSASRDFDRYWGSRSAYPVARILAAPPENALAGFVAKAEALKASPAAEDYQRVIAASRFVTGLMEGTLELEWVPVEMVSDDPAKGLDEAEPEGLLIHQMEAALGEPRDSLLLVSPYFVPTADGTGAFRALRRRGVTVKVLTNSLAATDVAAVHAGYQKRRKALLKAGVELYELRRLSSSKRNESAGPFGSSGSSLHAKTFAVDGERVFVGSFNFDPRSANLNTELGFLIHSEALASRIDAAFETVIPANAYAVKRDDDGDLYWLEPDLDGTVRHEREPATSVWRRGWVRFVSWLPVEWLL</sequence>
<reference evidence="2 3" key="1">
    <citation type="submission" date="2012-09" db="EMBL/GenBank/DDBJ databases">
        <title>Genome Sequence of alkane-degrading Bacterium Alcanivorax sp. 521-1.</title>
        <authorList>
            <person name="Lai Q."/>
            <person name="Shao Z."/>
        </authorList>
    </citation>
    <scope>NUCLEOTIDE SEQUENCE [LARGE SCALE GENOMIC DNA]</scope>
    <source>
        <strain evidence="2 3">521-1</strain>
    </source>
</reference>
<dbReference type="PROSITE" id="PS50035">
    <property type="entry name" value="PLD"/>
    <property type="match status" value="2"/>
</dbReference>
<dbReference type="SUPFAM" id="SSF56024">
    <property type="entry name" value="Phospholipase D/nuclease"/>
    <property type="match status" value="2"/>
</dbReference>
<evidence type="ECO:0000259" key="1">
    <source>
        <dbReference type="PROSITE" id="PS50035"/>
    </source>
</evidence>
<comment type="caution">
    <text evidence="2">The sequence shown here is derived from an EMBL/GenBank/DDBJ whole genome shotgun (WGS) entry which is preliminary data.</text>
</comment>
<dbReference type="CDD" id="cd09113">
    <property type="entry name" value="PLDc_ymdC_like_2"/>
    <property type="match status" value="1"/>
</dbReference>
<keyword evidence="3" id="KW-1185">Reference proteome</keyword>
<dbReference type="CDD" id="cd09111">
    <property type="entry name" value="PLDc_ymdC_like_1"/>
    <property type="match status" value="1"/>
</dbReference>
<dbReference type="EMBL" id="ARXX01000001">
    <property type="protein sequence ID" value="MBF5054770.1"/>
    <property type="molecule type" value="Genomic_DNA"/>
</dbReference>
<dbReference type="Pfam" id="PF13091">
    <property type="entry name" value="PLDc_2"/>
    <property type="match status" value="2"/>
</dbReference>
<dbReference type="SMART" id="SM00155">
    <property type="entry name" value="PLDc"/>
    <property type="match status" value="2"/>
</dbReference>
<dbReference type="RefSeq" id="WP_228548423.1">
    <property type="nucleotide sequence ID" value="NZ_ARXX01000001.1"/>
</dbReference>
<dbReference type="InterPro" id="IPR025202">
    <property type="entry name" value="PLD-like_dom"/>
</dbReference>
<dbReference type="InterPro" id="IPR001736">
    <property type="entry name" value="PLipase_D/transphosphatidylase"/>
</dbReference>
<feature type="domain" description="PLD phosphodiesterase" evidence="1">
    <location>
        <begin position="158"/>
        <end position="185"/>
    </location>
</feature>
<dbReference type="PANTHER" id="PTHR21248:SF12">
    <property type="entry name" value="CARDIOLIPIN SYNTHASE C"/>
    <property type="match status" value="1"/>
</dbReference>